<dbReference type="OrthoDB" id="3648309at2759"/>
<comment type="similarity">
    <text evidence="4">Belongs to the SUA5 family.</text>
</comment>
<dbReference type="GO" id="GO:0005739">
    <property type="term" value="C:mitochondrion"/>
    <property type="evidence" value="ECO:0007669"/>
    <property type="project" value="UniProtKB-SubCell"/>
</dbReference>
<dbReference type="GO" id="GO:0061710">
    <property type="term" value="F:L-threonylcarbamoyladenylate synthase"/>
    <property type="evidence" value="ECO:0007669"/>
    <property type="project" value="UniProtKB-EC"/>
</dbReference>
<dbReference type="SUPFAM" id="SSF55821">
    <property type="entry name" value="YrdC/RibB"/>
    <property type="match status" value="1"/>
</dbReference>
<evidence type="ECO:0000313" key="18">
    <source>
        <dbReference type="Proteomes" id="UP000887013"/>
    </source>
</evidence>
<proteinExistence type="inferred from homology"/>
<dbReference type="GO" id="GO:0006450">
    <property type="term" value="P:regulation of translational fidelity"/>
    <property type="evidence" value="ECO:0007669"/>
    <property type="project" value="TreeGrafter"/>
</dbReference>
<dbReference type="GO" id="GO:0005886">
    <property type="term" value="C:plasma membrane"/>
    <property type="evidence" value="ECO:0007669"/>
    <property type="project" value="UniProtKB-SubCell"/>
</dbReference>
<dbReference type="PANTHER" id="PTHR17490">
    <property type="entry name" value="SUA5"/>
    <property type="match status" value="1"/>
</dbReference>
<dbReference type="EMBL" id="BMAW01015162">
    <property type="protein sequence ID" value="GFT42286.1"/>
    <property type="molecule type" value="Genomic_DNA"/>
</dbReference>
<dbReference type="Gene3D" id="3.90.870.10">
    <property type="entry name" value="DHBP synthase"/>
    <property type="match status" value="1"/>
</dbReference>
<dbReference type="AlphaFoldDB" id="A0A8X6NYR9"/>
<evidence type="ECO:0000256" key="11">
    <source>
        <dbReference type="ARBA" id="ARBA00023128"/>
    </source>
</evidence>
<evidence type="ECO:0000313" key="17">
    <source>
        <dbReference type="EMBL" id="GFT42286.1"/>
    </source>
</evidence>
<evidence type="ECO:0000256" key="9">
    <source>
        <dbReference type="ARBA" id="ARBA00022679"/>
    </source>
</evidence>
<feature type="domain" description="YrdC-like" evidence="16">
    <location>
        <begin position="37"/>
        <end position="226"/>
    </location>
</feature>
<dbReference type="GO" id="GO:0003725">
    <property type="term" value="F:double-stranded RNA binding"/>
    <property type="evidence" value="ECO:0007669"/>
    <property type="project" value="InterPro"/>
</dbReference>
<dbReference type="NCBIfam" id="TIGR00057">
    <property type="entry name" value="L-threonylcarbamoyladenylate synthase"/>
    <property type="match status" value="1"/>
</dbReference>
<reference evidence="17" key="1">
    <citation type="submission" date="2020-08" db="EMBL/GenBank/DDBJ databases">
        <title>Multicomponent nature underlies the extraordinary mechanical properties of spider dragline silk.</title>
        <authorList>
            <person name="Kono N."/>
            <person name="Nakamura H."/>
            <person name="Mori M."/>
            <person name="Yoshida Y."/>
            <person name="Ohtoshi R."/>
            <person name="Malay A.D."/>
            <person name="Moran D.A.P."/>
            <person name="Tomita M."/>
            <person name="Numata K."/>
            <person name="Arakawa K."/>
        </authorList>
    </citation>
    <scope>NUCLEOTIDE SEQUENCE</scope>
</reference>
<dbReference type="PANTHER" id="PTHR17490:SF10">
    <property type="entry name" value="THREONYLCARBAMOYL-AMP SYNTHASE"/>
    <property type="match status" value="1"/>
</dbReference>
<comment type="subunit">
    <text evidence="15">Interacts with RSC1A1.</text>
</comment>
<evidence type="ECO:0000256" key="10">
    <source>
        <dbReference type="ARBA" id="ARBA00022946"/>
    </source>
</evidence>
<gene>
    <name evidence="17" type="primary">YRDC</name>
    <name evidence="17" type="ORF">NPIL_145401</name>
</gene>
<evidence type="ECO:0000256" key="15">
    <source>
        <dbReference type="ARBA" id="ARBA00063146"/>
    </source>
</evidence>
<keyword evidence="11" id="KW-0496">Mitochondrion</keyword>
<dbReference type="FunFam" id="3.90.870.10:FF:000007">
    <property type="entry name" value="YrdC N6-threonylcarbamoyltransferase domain containing"/>
    <property type="match status" value="1"/>
</dbReference>
<dbReference type="Proteomes" id="UP000887013">
    <property type="component" value="Unassembled WGS sequence"/>
</dbReference>
<keyword evidence="7" id="KW-1003">Cell membrane</keyword>
<evidence type="ECO:0000256" key="6">
    <source>
        <dbReference type="ARBA" id="ARBA00015492"/>
    </source>
</evidence>
<organism evidence="17 18">
    <name type="scientific">Nephila pilipes</name>
    <name type="common">Giant wood spider</name>
    <name type="synonym">Nephila maculata</name>
    <dbReference type="NCBI Taxonomy" id="299642"/>
    <lineage>
        <taxon>Eukaryota</taxon>
        <taxon>Metazoa</taxon>
        <taxon>Ecdysozoa</taxon>
        <taxon>Arthropoda</taxon>
        <taxon>Chelicerata</taxon>
        <taxon>Arachnida</taxon>
        <taxon>Araneae</taxon>
        <taxon>Araneomorphae</taxon>
        <taxon>Entelegynae</taxon>
        <taxon>Araneoidea</taxon>
        <taxon>Nephilidae</taxon>
        <taxon>Nephila</taxon>
    </lineage>
</organism>
<comment type="catalytic activity">
    <reaction evidence="13">
        <text>L-threonine + hydrogencarbonate + ATP = L-threonylcarbamoyladenylate + diphosphate + H2O</text>
        <dbReference type="Rhea" id="RHEA:36407"/>
        <dbReference type="ChEBI" id="CHEBI:15377"/>
        <dbReference type="ChEBI" id="CHEBI:17544"/>
        <dbReference type="ChEBI" id="CHEBI:30616"/>
        <dbReference type="ChEBI" id="CHEBI:33019"/>
        <dbReference type="ChEBI" id="CHEBI:57926"/>
        <dbReference type="ChEBI" id="CHEBI:73682"/>
        <dbReference type="EC" id="2.7.7.87"/>
    </reaction>
</comment>
<dbReference type="InterPro" id="IPR017945">
    <property type="entry name" value="DHBP_synth_RibB-like_a/b_dom"/>
</dbReference>
<keyword evidence="8" id="KW-0963">Cytoplasm</keyword>
<evidence type="ECO:0000256" key="13">
    <source>
        <dbReference type="ARBA" id="ARBA00048366"/>
    </source>
</evidence>
<evidence type="ECO:0000256" key="8">
    <source>
        <dbReference type="ARBA" id="ARBA00022490"/>
    </source>
</evidence>
<evidence type="ECO:0000256" key="2">
    <source>
        <dbReference type="ARBA" id="ARBA00004202"/>
    </source>
</evidence>
<evidence type="ECO:0000256" key="4">
    <source>
        <dbReference type="ARBA" id="ARBA00007663"/>
    </source>
</evidence>
<evidence type="ECO:0000256" key="1">
    <source>
        <dbReference type="ARBA" id="ARBA00004173"/>
    </source>
</evidence>
<keyword evidence="12" id="KW-0472">Membrane</keyword>
<name>A0A8X6NYR9_NEPPI</name>
<comment type="subcellular location">
    <subcellularLocation>
        <location evidence="2">Cell membrane</location>
        <topology evidence="2">Peripheral membrane protein</topology>
    </subcellularLocation>
    <subcellularLocation>
        <location evidence="3">Cytoplasm</location>
    </subcellularLocation>
    <subcellularLocation>
        <location evidence="1">Mitochondrion</location>
    </subcellularLocation>
</comment>
<evidence type="ECO:0000256" key="12">
    <source>
        <dbReference type="ARBA" id="ARBA00023136"/>
    </source>
</evidence>
<evidence type="ECO:0000256" key="5">
    <source>
        <dbReference type="ARBA" id="ARBA00012584"/>
    </source>
</evidence>
<evidence type="ECO:0000259" key="16">
    <source>
        <dbReference type="PROSITE" id="PS51163"/>
    </source>
</evidence>
<dbReference type="Pfam" id="PF01300">
    <property type="entry name" value="Sua5_yciO_yrdC"/>
    <property type="match status" value="1"/>
</dbReference>
<accession>A0A8X6NYR9</accession>
<dbReference type="PROSITE" id="PS51163">
    <property type="entry name" value="YRDC"/>
    <property type="match status" value="1"/>
</dbReference>
<keyword evidence="18" id="KW-1185">Reference proteome</keyword>
<dbReference type="GO" id="GO:0000049">
    <property type="term" value="F:tRNA binding"/>
    <property type="evidence" value="ECO:0007669"/>
    <property type="project" value="TreeGrafter"/>
</dbReference>
<comment type="function">
    <text evidence="14">Cytoplasmic and mitochondrial threonylcarbamoyl-AMP synthase required for the formation of a threonylcarbamoyl group on adenosine at position 37 (t(6)A37) in tRNAs that read codons beginning with adenine. Catalyzes the conversion of L-threonine, HCO(3)(-)/CO(2) and ATP to give threonylcarbamoyl-AMP (TC-AMP) as the acyladenylate intermediate, with the release of diphosphate. Participates in t(6)A37 formation in cytoplasmic and mitochondrial tRNAs. May regulate the activity of some transporters.</text>
</comment>
<comment type="caution">
    <text evidence="17">The sequence shown here is derived from an EMBL/GenBank/DDBJ whole genome shotgun (WGS) entry which is preliminary data.</text>
</comment>
<keyword evidence="9" id="KW-0808">Transferase</keyword>
<evidence type="ECO:0000256" key="7">
    <source>
        <dbReference type="ARBA" id="ARBA00022475"/>
    </source>
</evidence>
<dbReference type="InterPro" id="IPR006070">
    <property type="entry name" value="Sua5-like_dom"/>
</dbReference>
<dbReference type="EC" id="2.7.7.87" evidence="5"/>
<evidence type="ECO:0000256" key="14">
    <source>
        <dbReference type="ARBA" id="ARBA00058524"/>
    </source>
</evidence>
<sequence>MVLRTDVAGLLDLEKMPRKHRQEEFIKPEKKQNEEAMNEVALTTNFLKSGKVIALPTDTIYGVAALAQNSEAVDAMCKIKRRDTGKKFVAICVGKIDDIPKWGKVSFPKGILTDLLPGPVTLIMERKPALNPNFNSHTSTIGIRIPNSKFIQSLAVACNEPLALTSANFSAERSTLEIQEFKEMWPYLDLVIDGGALGQYDPDRRGSTIVDLSKEGFFSVVREGCSRDKTVEVLLKYGLKEYA</sequence>
<dbReference type="InterPro" id="IPR050156">
    <property type="entry name" value="TC-AMP_synthase_SUA5"/>
</dbReference>
<keyword evidence="10" id="KW-0809">Transit peptide</keyword>
<protein>
    <recommendedName>
        <fullName evidence="6">Threonylcarbamoyl-AMP synthase</fullName>
        <ecNumber evidence="5">2.7.7.87</ecNumber>
    </recommendedName>
</protein>
<evidence type="ECO:0000256" key="3">
    <source>
        <dbReference type="ARBA" id="ARBA00004496"/>
    </source>
</evidence>